<name>A0A1I8NQL9_STOCA</name>
<sequence length="559" mass="64476">MLKINKCGLTVKNVAKLTNKLWRQSIATSLSRQQYQQQTHQQQQDGRIPTQPKAPTVEENTIAKEEWRRAKPLDEMPTISPLKLLRNFLPGGTYHGLDSAQLMLAFKEDLGAIGLVKGVFGKPDTVLCHDPQDFEKVYRNEGVWPTRPGMEILYHYRHVIRKDFFQGVEGLSGTTYLLTMTEKSAITFWATQYNNSFIFPSSHRIREIRDPHSLEVPRNFEEEMNRWTLESVSVVALDKQLGLIGRNRDNPEAKLLFKSLTELFVYSMELELKPSIWKYYTTPTMKKVTESLDHITEITKKYIEEAIERIESEQKMDLPEKPESEKSVLEKLVKIDKKIAMVMAMDMLMAGVDTTSSTFTGLLLCLAKNPDKQAKLREEVRKLLPEKDSEFDETVFNHMPYLKACIKESLRMYPLTLGNTRVPINDIVLQGYRVPKGTQVIMISTSLMKNERHYPRGNQYLPERWLRPSQQAEETPIGNDNECPVALKPSSPFIYLPFGFGSRSCIGRRVVEMELEMGIARLIRNFHVEFNYPTDNAFKCVLINVPNIPLKFKFTDIKD</sequence>
<reference evidence="11" key="1">
    <citation type="submission" date="2020-05" db="UniProtKB">
        <authorList>
            <consortium name="EnsemblMetazoa"/>
        </authorList>
    </citation>
    <scope>IDENTIFICATION</scope>
    <source>
        <strain evidence="11">USDA</strain>
    </source>
</reference>
<dbReference type="OrthoDB" id="3945418at2759"/>
<dbReference type="InterPro" id="IPR036396">
    <property type="entry name" value="Cyt_P450_sf"/>
</dbReference>
<dbReference type="PROSITE" id="PS00086">
    <property type="entry name" value="CYTOCHROME_P450"/>
    <property type="match status" value="1"/>
</dbReference>
<dbReference type="STRING" id="35570.A0A1I8NQL9"/>
<evidence type="ECO:0000256" key="10">
    <source>
        <dbReference type="SAM" id="MobiDB-lite"/>
    </source>
</evidence>
<evidence type="ECO:0000256" key="3">
    <source>
        <dbReference type="ARBA" id="ARBA00022617"/>
    </source>
</evidence>
<evidence type="ECO:0000256" key="6">
    <source>
        <dbReference type="ARBA" id="ARBA00023004"/>
    </source>
</evidence>
<dbReference type="InterPro" id="IPR017972">
    <property type="entry name" value="Cyt_P450_CS"/>
</dbReference>
<dbReference type="AlphaFoldDB" id="A0A1I8NQL9"/>
<dbReference type="Pfam" id="PF00067">
    <property type="entry name" value="p450"/>
    <property type="match status" value="1"/>
</dbReference>
<keyword evidence="4 8" id="KW-0479">Metal-binding</keyword>
<feature type="region of interest" description="Disordered" evidence="10">
    <location>
        <begin position="33"/>
        <end position="57"/>
    </location>
</feature>
<dbReference type="PRINTS" id="PR00463">
    <property type="entry name" value="EP450I"/>
</dbReference>
<dbReference type="EnsemblMetazoa" id="SCAU001178-RA">
    <property type="protein sequence ID" value="SCAU001178-PA"/>
    <property type="gene ID" value="SCAU001178"/>
</dbReference>
<evidence type="ECO:0000256" key="1">
    <source>
        <dbReference type="ARBA" id="ARBA00001971"/>
    </source>
</evidence>
<dbReference type="InterPro" id="IPR050479">
    <property type="entry name" value="CYP11_CYP27_families"/>
</dbReference>
<dbReference type="CDD" id="cd11054">
    <property type="entry name" value="CYP24A1-like"/>
    <property type="match status" value="1"/>
</dbReference>
<dbReference type="VEuPathDB" id="VectorBase:SCAU001178"/>
<evidence type="ECO:0000256" key="4">
    <source>
        <dbReference type="ARBA" id="ARBA00022723"/>
    </source>
</evidence>
<dbReference type="PANTHER" id="PTHR24279">
    <property type="entry name" value="CYTOCHROME P450"/>
    <property type="match status" value="1"/>
</dbReference>
<keyword evidence="3 8" id="KW-0349">Heme</keyword>
<evidence type="ECO:0000256" key="9">
    <source>
        <dbReference type="RuleBase" id="RU000461"/>
    </source>
</evidence>
<evidence type="ECO:0000313" key="12">
    <source>
        <dbReference type="Proteomes" id="UP000095300"/>
    </source>
</evidence>
<dbReference type="GO" id="GO:0020037">
    <property type="term" value="F:heme binding"/>
    <property type="evidence" value="ECO:0007669"/>
    <property type="project" value="InterPro"/>
</dbReference>
<dbReference type="Proteomes" id="UP000095300">
    <property type="component" value="Unassembled WGS sequence"/>
</dbReference>
<gene>
    <name evidence="11" type="primary">106087117</name>
</gene>
<dbReference type="InterPro" id="IPR002401">
    <property type="entry name" value="Cyt_P450_E_grp-I"/>
</dbReference>
<evidence type="ECO:0000256" key="5">
    <source>
        <dbReference type="ARBA" id="ARBA00023002"/>
    </source>
</evidence>
<evidence type="ECO:0008006" key="13">
    <source>
        <dbReference type="Google" id="ProtNLM"/>
    </source>
</evidence>
<keyword evidence="7 9" id="KW-0503">Monooxygenase</keyword>
<accession>A0A1I8NQL9</accession>
<comment type="cofactor">
    <cofactor evidence="1 8">
        <name>heme</name>
        <dbReference type="ChEBI" id="CHEBI:30413"/>
    </cofactor>
</comment>
<organism evidence="11 12">
    <name type="scientific">Stomoxys calcitrans</name>
    <name type="common">Stable fly</name>
    <name type="synonym">Conops calcitrans</name>
    <dbReference type="NCBI Taxonomy" id="35570"/>
    <lineage>
        <taxon>Eukaryota</taxon>
        <taxon>Metazoa</taxon>
        <taxon>Ecdysozoa</taxon>
        <taxon>Arthropoda</taxon>
        <taxon>Hexapoda</taxon>
        <taxon>Insecta</taxon>
        <taxon>Pterygota</taxon>
        <taxon>Neoptera</taxon>
        <taxon>Endopterygota</taxon>
        <taxon>Diptera</taxon>
        <taxon>Brachycera</taxon>
        <taxon>Muscomorpha</taxon>
        <taxon>Muscoidea</taxon>
        <taxon>Muscidae</taxon>
        <taxon>Stomoxys</taxon>
    </lineage>
</organism>
<dbReference type="PANTHER" id="PTHR24279:SF120">
    <property type="entry name" value="CYTOCHROME P450"/>
    <property type="match status" value="1"/>
</dbReference>
<dbReference type="PRINTS" id="PR00385">
    <property type="entry name" value="P450"/>
</dbReference>
<dbReference type="SUPFAM" id="SSF48264">
    <property type="entry name" value="Cytochrome P450"/>
    <property type="match status" value="1"/>
</dbReference>
<dbReference type="FunFam" id="1.10.630.10:FF:000006">
    <property type="entry name" value="Cytochrome P450 302a1, mitochondrial"/>
    <property type="match status" value="1"/>
</dbReference>
<comment type="similarity">
    <text evidence="2 9">Belongs to the cytochrome P450 family.</text>
</comment>
<evidence type="ECO:0000313" key="11">
    <source>
        <dbReference type="EnsemblMetazoa" id="SCAU001178-PA"/>
    </source>
</evidence>
<proteinExistence type="inferred from homology"/>
<dbReference type="InterPro" id="IPR001128">
    <property type="entry name" value="Cyt_P450"/>
</dbReference>
<feature type="compositionally biased region" description="Low complexity" evidence="10">
    <location>
        <begin position="33"/>
        <end position="44"/>
    </location>
</feature>
<dbReference type="GO" id="GO:0004497">
    <property type="term" value="F:monooxygenase activity"/>
    <property type="evidence" value="ECO:0007669"/>
    <property type="project" value="UniProtKB-KW"/>
</dbReference>
<dbReference type="GO" id="GO:0016705">
    <property type="term" value="F:oxidoreductase activity, acting on paired donors, with incorporation or reduction of molecular oxygen"/>
    <property type="evidence" value="ECO:0007669"/>
    <property type="project" value="InterPro"/>
</dbReference>
<protein>
    <recommendedName>
        <fullName evidence="13">Cytochrome P450</fullName>
    </recommendedName>
</protein>
<dbReference type="Gene3D" id="1.10.630.10">
    <property type="entry name" value="Cytochrome P450"/>
    <property type="match status" value="1"/>
</dbReference>
<feature type="binding site" description="axial binding residue" evidence="8">
    <location>
        <position position="505"/>
    </location>
    <ligand>
        <name>heme</name>
        <dbReference type="ChEBI" id="CHEBI:30413"/>
    </ligand>
    <ligandPart>
        <name>Fe</name>
        <dbReference type="ChEBI" id="CHEBI:18248"/>
    </ligandPart>
</feature>
<evidence type="ECO:0000256" key="8">
    <source>
        <dbReference type="PIRSR" id="PIRSR602401-1"/>
    </source>
</evidence>
<evidence type="ECO:0000256" key="7">
    <source>
        <dbReference type="ARBA" id="ARBA00023033"/>
    </source>
</evidence>
<evidence type="ECO:0000256" key="2">
    <source>
        <dbReference type="ARBA" id="ARBA00010617"/>
    </source>
</evidence>
<keyword evidence="12" id="KW-1185">Reference proteome</keyword>
<keyword evidence="5 9" id="KW-0560">Oxidoreductase</keyword>
<dbReference type="GO" id="GO:0005506">
    <property type="term" value="F:iron ion binding"/>
    <property type="evidence" value="ECO:0007669"/>
    <property type="project" value="InterPro"/>
</dbReference>
<keyword evidence="6 8" id="KW-0408">Iron</keyword>